<keyword evidence="1" id="KW-0812">Transmembrane</keyword>
<evidence type="ECO:0000313" key="3">
    <source>
        <dbReference type="Proteomes" id="UP001501758"/>
    </source>
</evidence>
<feature type="transmembrane region" description="Helical" evidence="1">
    <location>
        <begin position="118"/>
        <end position="138"/>
    </location>
</feature>
<feature type="transmembrane region" description="Helical" evidence="1">
    <location>
        <begin position="62"/>
        <end position="80"/>
    </location>
</feature>
<accession>A0ABN1IJV4</accession>
<sequence length="149" mass="17300">MNLSKAKDKSSTDKKGYVDISKIRLYLMKGLYILTFLTLGYSSWSEILYPSEQWGPYDGVTYSFWASYAVLMGVGIKYPLKMLPLLLLQLFYKSVFFFGVYIPLWISGSLPETFKGFLKPFAIGIPIDLLVIPWIYVYKAYFKNLFKFN</sequence>
<comment type="caution">
    <text evidence="2">The sequence shown here is derived from an EMBL/GenBank/DDBJ whole genome shotgun (WGS) entry which is preliminary data.</text>
</comment>
<dbReference type="RefSeq" id="WP_343911196.1">
    <property type="nucleotide sequence ID" value="NZ_BAAAGE010000001.1"/>
</dbReference>
<feature type="transmembrane region" description="Helical" evidence="1">
    <location>
        <begin position="23"/>
        <end position="42"/>
    </location>
</feature>
<proteinExistence type="predicted"/>
<keyword evidence="1" id="KW-1133">Transmembrane helix</keyword>
<keyword evidence="1" id="KW-0472">Membrane</keyword>
<keyword evidence="3" id="KW-1185">Reference proteome</keyword>
<organism evidence="2 3">
    <name type="scientific">Aquimarina litoralis</name>
    <dbReference type="NCBI Taxonomy" id="584605"/>
    <lineage>
        <taxon>Bacteria</taxon>
        <taxon>Pseudomonadati</taxon>
        <taxon>Bacteroidota</taxon>
        <taxon>Flavobacteriia</taxon>
        <taxon>Flavobacteriales</taxon>
        <taxon>Flavobacteriaceae</taxon>
        <taxon>Aquimarina</taxon>
    </lineage>
</organism>
<dbReference type="Proteomes" id="UP001501758">
    <property type="component" value="Unassembled WGS sequence"/>
</dbReference>
<evidence type="ECO:0000256" key="1">
    <source>
        <dbReference type="SAM" id="Phobius"/>
    </source>
</evidence>
<gene>
    <name evidence="2" type="ORF">GCM10009430_10630</name>
</gene>
<feature type="transmembrane region" description="Helical" evidence="1">
    <location>
        <begin position="87"/>
        <end position="106"/>
    </location>
</feature>
<name>A0ABN1IJV4_9FLAO</name>
<protein>
    <recommendedName>
        <fullName evidence="4">DoxX family protein</fullName>
    </recommendedName>
</protein>
<evidence type="ECO:0000313" key="2">
    <source>
        <dbReference type="EMBL" id="GAA0715762.1"/>
    </source>
</evidence>
<dbReference type="EMBL" id="BAAAGE010000001">
    <property type="protein sequence ID" value="GAA0715762.1"/>
    <property type="molecule type" value="Genomic_DNA"/>
</dbReference>
<evidence type="ECO:0008006" key="4">
    <source>
        <dbReference type="Google" id="ProtNLM"/>
    </source>
</evidence>
<reference evidence="2 3" key="1">
    <citation type="journal article" date="2019" name="Int. J. Syst. Evol. Microbiol.">
        <title>The Global Catalogue of Microorganisms (GCM) 10K type strain sequencing project: providing services to taxonomists for standard genome sequencing and annotation.</title>
        <authorList>
            <consortium name="The Broad Institute Genomics Platform"/>
            <consortium name="The Broad Institute Genome Sequencing Center for Infectious Disease"/>
            <person name="Wu L."/>
            <person name="Ma J."/>
        </authorList>
    </citation>
    <scope>NUCLEOTIDE SEQUENCE [LARGE SCALE GENOMIC DNA]</scope>
    <source>
        <strain evidence="2 3">JCM 15974</strain>
    </source>
</reference>